<dbReference type="SMART" id="SM00472">
    <property type="entry name" value="MIR"/>
    <property type="match status" value="3"/>
</dbReference>
<dbReference type="Pfam" id="PF02366">
    <property type="entry name" value="PMT"/>
    <property type="match status" value="1"/>
</dbReference>
<organism evidence="17 18">
    <name type="scientific">Filobasidium floriforme</name>
    <dbReference type="NCBI Taxonomy" id="5210"/>
    <lineage>
        <taxon>Eukaryota</taxon>
        <taxon>Fungi</taxon>
        <taxon>Dikarya</taxon>
        <taxon>Basidiomycota</taxon>
        <taxon>Agaricomycotina</taxon>
        <taxon>Tremellomycetes</taxon>
        <taxon>Filobasidiales</taxon>
        <taxon>Filobasidiaceae</taxon>
        <taxon>Filobasidium</taxon>
    </lineage>
</organism>
<feature type="compositionally biased region" description="Basic and acidic residues" evidence="15">
    <location>
        <begin position="44"/>
        <end position="56"/>
    </location>
</feature>
<accession>A0A8K0NPX3</accession>
<dbReference type="Pfam" id="PF02815">
    <property type="entry name" value="MIR"/>
    <property type="match status" value="1"/>
</dbReference>
<dbReference type="GO" id="GO:0004169">
    <property type="term" value="F:dolichyl-phosphate-mannose-protein mannosyltransferase activity"/>
    <property type="evidence" value="ECO:0007669"/>
    <property type="project" value="UniProtKB-UniRule"/>
</dbReference>
<evidence type="ECO:0000256" key="13">
    <source>
        <dbReference type="ARBA" id="ARBA00045102"/>
    </source>
</evidence>
<dbReference type="InterPro" id="IPR003342">
    <property type="entry name" value="ArnT-like_N"/>
</dbReference>
<dbReference type="SUPFAM" id="SSF82109">
    <property type="entry name" value="MIR domain"/>
    <property type="match status" value="1"/>
</dbReference>
<keyword evidence="8 14" id="KW-0256">Endoplasmic reticulum</keyword>
<dbReference type="InterPro" id="IPR027005">
    <property type="entry name" value="PMT-like"/>
</dbReference>
<evidence type="ECO:0000256" key="12">
    <source>
        <dbReference type="ARBA" id="ARBA00045085"/>
    </source>
</evidence>
<feature type="compositionally biased region" description="Polar residues" evidence="15">
    <location>
        <begin position="1"/>
        <end position="12"/>
    </location>
</feature>
<dbReference type="EC" id="2.4.1.109" evidence="14"/>
<comment type="pathway">
    <text evidence="2 14">Protein modification; protein glycosylation.</text>
</comment>
<evidence type="ECO:0000256" key="10">
    <source>
        <dbReference type="ARBA" id="ARBA00023136"/>
    </source>
</evidence>
<evidence type="ECO:0000256" key="11">
    <source>
        <dbReference type="ARBA" id="ARBA00023180"/>
    </source>
</evidence>
<evidence type="ECO:0000256" key="5">
    <source>
        <dbReference type="ARBA" id="ARBA00022679"/>
    </source>
</evidence>
<feature type="domain" description="MIR" evidence="16">
    <location>
        <begin position="368"/>
        <end position="428"/>
    </location>
</feature>
<feature type="transmembrane region" description="Helical" evidence="14">
    <location>
        <begin position="205"/>
        <end position="222"/>
    </location>
</feature>
<feature type="region of interest" description="Disordered" evidence="15">
    <location>
        <begin position="1"/>
        <end position="77"/>
    </location>
</feature>
<feature type="transmembrane region" description="Helical" evidence="14">
    <location>
        <begin position="283"/>
        <end position="303"/>
    </location>
</feature>
<feature type="transmembrane region" description="Helical" evidence="14">
    <location>
        <begin position="315"/>
        <end position="338"/>
    </location>
</feature>
<dbReference type="InterPro" id="IPR016093">
    <property type="entry name" value="MIR_motif"/>
</dbReference>
<dbReference type="GO" id="GO:0005789">
    <property type="term" value="C:endoplasmic reticulum membrane"/>
    <property type="evidence" value="ECO:0007669"/>
    <property type="project" value="UniProtKB-SubCell"/>
</dbReference>
<keyword evidence="4 14" id="KW-0328">Glycosyltransferase</keyword>
<dbReference type="AlphaFoldDB" id="A0A8K0NPX3"/>
<feature type="transmembrane region" description="Helical" evidence="14">
    <location>
        <begin position="709"/>
        <end position="733"/>
    </location>
</feature>
<keyword evidence="10 14" id="KW-0472">Membrane</keyword>
<dbReference type="UniPathway" id="UPA00378"/>
<evidence type="ECO:0000256" key="14">
    <source>
        <dbReference type="RuleBase" id="RU367007"/>
    </source>
</evidence>
<keyword evidence="9 14" id="KW-1133">Transmembrane helix</keyword>
<dbReference type="FunFam" id="2.80.10.50:FF:000044">
    <property type="entry name" value="Dolichyl-phosphate-mannose-protein mannosyltransferase 4"/>
    <property type="match status" value="1"/>
</dbReference>
<evidence type="ECO:0000256" key="4">
    <source>
        <dbReference type="ARBA" id="ARBA00022676"/>
    </source>
</evidence>
<evidence type="ECO:0000313" key="17">
    <source>
        <dbReference type="EMBL" id="KAG7562998.1"/>
    </source>
</evidence>
<dbReference type="InterPro" id="IPR036300">
    <property type="entry name" value="MIR_dom_sf"/>
</dbReference>
<keyword evidence="11" id="KW-0325">Glycoprotein</keyword>
<dbReference type="Gene3D" id="2.80.10.50">
    <property type="match status" value="1"/>
</dbReference>
<feature type="compositionally biased region" description="Polar residues" evidence="15">
    <location>
        <begin position="59"/>
        <end position="75"/>
    </location>
</feature>
<comment type="catalytic activity">
    <reaction evidence="12 14">
        <text>a di-trans,poly-cis-dolichyl beta-D-mannosyl phosphate + L-threonyl-[protein] = 3-O-(alpha-D-mannosyl)-L-threonyl-[protein] + a di-trans,poly-cis-dolichyl phosphate + H(+)</text>
        <dbReference type="Rhea" id="RHEA:53396"/>
        <dbReference type="Rhea" id="RHEA-COMP:11060"/>
        <dbReference type="Rhea" id="RHEA-COMP:13547"/>
        <dbReference type="Rhea" id="RHEA-COMP:19498"/>
        <dbReference type="Rhea" id="RHEA-COMP:19501"/>
        <dbReference type="ChEBI" id="CHEBI:15378"/>
        <dbReference type="ChEBI" id="CHEBI:30013"/>
        <dbReference type="ChEBI" id="CHEBI:57683"/>
        <dbReference type="ChEBI" id="CHEBI:58211"/>
        <dbReference type="ChEBI" id="CHEBI:137323"/>
        <dbReference type="EC" id="2.4.1.109"/>
    </reaction>
</comment>
<evidence type="ECO:0000259" key="16">
    <source>
        <dbReference type="PROSITE" id="PS50919"/>
    </source>
</evidence>
<evidence type="ECO:0000256" key="7">
    <source>
        <dbReference type="ARBA" id="ARBA00022737"/>
    </source>
</evidence>
<dbReference type="PANTHER" id="PTHR10050">
    <property type="entry name" value="DOLICHYL-PHOSPHATE-MANNOSE--PROTEIN MANNOSYLTRANSFERASE"/>
    <property type="match status" value="1"/>
</dbReference>
<sequence length="817" mass="92971">MNPYNPANNPQAGGTAYVAHLNDDNTVSRQRRRVRGEEEEEGLLVDREYNDDDNKSRSKPLSPTSPYPNSTTGPTGKTLLESIKREKRASLLTGFVLFCFAAAVRFWGIGYPDQVVFDEVHFGAFAAQYIRREYYFDVHPPLAKLLNALAGWMSGFDGDFGFDAIGDKYADNNVPYVFMRGFVAMMGALTVPIIFGIMRESGYPVIVAAFSACLVLFDNAHITQSRLILLDAALILFMSLSLLSYIKFHQYRYREFTPEWWAYLMATGFFLACTLGCKMVGLFTFATIGGAVIWDLWGILDIKKGHSMAYFTRHFLARAWGLIVFPFMVYLFIFWIHFKILIYSGPGDTFMSPAFQETLRGNELLLNSQELRYYDTVTFKHKDTKTFLHSHLDRYPLQYDDGRISSQGQQVTGYPHNDTNNNWQIVPTREIPDSGRGRIVRHNDVVQLLHVNTQSNLLTHDVASPLMPTNQEFTTWPVNDTIRHNDTLFQIQMNDAHEGEPFRSKSGHFRLIHMPTKVALWTHVSKLPDWAYGQQEINGNKAQLDKSNIWFVDDIISDGSGHDFRNRTVHVENKPAKKRNFFLKFAELQILMLQHNAGLTASHPYESSPFSWPFLMSGISFWTENDQKKQVYLIGNVASWWICVMAMSVFVGVIGADTLARRRGIEPIENRIRNRMIRNTGFFIGAWACHYLPFYLMSRQLFLHHYLPAHLASALVAGSVLNFVITEEVNYPVSKAGLRTRLRPIVRATPSRAGTAVTAGLIVLTIATYWFLSPFTYGTPSLTGDQVNARKLLSSWSLHFEGVSRQIPSRSHSLVLS</sequence>
<evidence type="ECO:0000256" key="8">
    <source>
        <dbReference type="ARBA" id="ARBA00022824"/>
    </source>
</evidence>
<feature type="transmembrane region" description="Helical" evidence="14">
    <location>
        <begin position="177"/>
        <end position="198"/>
    </location>
</feature>
<keyword evidence="6 14" id="KW-0812">Transmembrane</keyword>
<feature type="domain" description="MIR" evidence="16">
    <location>
        <begin position="437"/>
        <end position="494"/>
    </location>
</feature>
<feature type="transmembrane region" description="Helical" evidence="14">
    <location>
        <begin position="638"/>
        <end position="659"/>
    </location>
</feature>
<evidence type="ECO:0000313" key="18">
    <source>
        <dbReference type="Proteomes" id="UP000812966"/>
    </source>
</evidence>
<comment type="subcellular location">
    <subcellularLocation>
        <location evidence="1 14">Endoplasmic reticulum membrane</location>
        <topology evidence="1 14">Multi-pass membrane protein</topology>
    </subcellularLocation>
</comment>
<feature type="domain" description="MIR" evidence="16">
    <location>
        <begin position="499"/>
        <end position="555"/>
    </location>
</feature>
<dbReference type="PANTHER" id="PTHR10050:SF51">
    <property type="entry name" value="PROTEIN O-MANNOSYL-TRANSFERASE 1"/>
    <property type="match status" value="1"/>
</dbReference>
<dbReference type="PROSITE" id="PS50919">
    <property type="entry name" value="MIR"/>
    <property type="match status" value="3"/>
</dbReference>
<gene>
    <name evidence="17" type="ORF">FFLO_01556</name>
</gene>
<proteinExistence type="inferred from homology"/>
<dbReference type="Pfam" id="PF16192">
    <property type="entry name" value="PMT_4TMC"/>
    <property type="match status" value="1"/>
</dbReference>
<evidence type="ECO:0000256" key="3">
    <source>
        <dbReference type="ARBA" id="ARBA00007222"/>
    </source>
</evidence>
<feature type="transmembrane region" description="Helical" evidence="14">
    <location>
        <begin position="680"/>
        <end position="697"/>
    </location>
</feature>
<comment type="similarity">
    <text evidence="3 14">Belongs to the glycosyltransferase 39 family.</text>
</comment>
<dbReference type="OrthoDB" id="292747at2759"/>
<evidence type="ECO:0000256" key="9">
    <source>
        <dbReference type="ARBA" id="ARBA00022989"/>
    </source>
</evidence>
<comment type="function">
    <text evidence="14">Transfers mannose from Dol-P-mannose to Ser or Thr residues on proteins.</text>
</comment>
<evidence type="ECO:0000256" key="15">
    <source>
        <dbReference type="SAM" id="MobiDB-lite"/>
    </source>
</evidence>
<evidence type="ECO:0000256" key="1">
    <source>
        <dbReference type="ARBA" id="ARBA00004477"/>
    </source>
</evidence>
<feature type="transmembrane region" description="Helical" evidence="14">
    <location>
        <begin position="753"/>
        <end position="772"/>
    </location>
</feature>
<keyword evidence="5 14" id="KW-0808">Transferase</keyword>
<feature type="transmembrane region" description="Helical" evidence="14">
    <location>
        <begin position="89"/>
        <end position="108"/>
    </location>
</feature>
<comment type="catalytic activity">
    <reaction evidence="13 14">
        <text>a di-trans,poly-cis-dolichyl beta-D-mannosyl phosphate + L-seryl-[protein] = 3-O-(alpha-D-mannosyl)-L-seryl-[protein] + a di-trans,poly-cis-dolichyl phosphate + H(+)</text>
        <dbReference type="Rhea" id="RHEA:17377"/>
        <dbReference type="Rhea" id="RHEA-COMP:9863"/>
        <dbReference type="Rhea" id="RHEA-COMP:13546"/>
        <dbReference type="Rhea" id="RHEA-COMP:19498"/>
        <dbReference type="Rhea" id="RHEA-COMP:19501"/>
        <dbReference type="ChEBI" id="CHEBI:15378"/>
        <dbReference type="ChEBI" id="CHEBI:29999"/>
        <dbReference type="ChEBI" id="CHEBI:57683"/>
        <dbReference type="ChEBI" id="CHEBI:58211"/>
        <dbReference type="ChEBI" id="CHEBI:137321"/>
        <dbReference type="EC" id="2.4.1.109"/>
    </reaction>
</comment>
<feature type="transmembrane region" description="Helical" evidence="14">
    <location>
        <begin position="260"/>
        <end position="277"/>
    </location>
</feature>
<evidence type="ECO:0000256" key="6">
    <source>
        <dbReference type="ARBA" id="ARBA00022692"/>
    </source>
</evidence>
<dbReference type="Proteomes" id="UP000812966">
    <property type="component" value="Unassembled WGS sequence"/>
</dbReference>
<dbReference type="InterPro" id="IPR032421">
    <property type="entry name" value="PMT_4TMC"/>
</dbReference>
<dbReference type="EMBL" id="JABELV010000022">
    <property type="protein sequence ID" value="KAG7562998.1"/>
    <property type="molecule type" value="Genomic_DNA"/>
</dbReference>
<evidence type="ECO:0000256" key="2">
    <source>
        <dbReference type="ARBA" id="ARBA00004922"/>
    </source>
</evidence>
<feature type="transmembrane region" description="Helical" evidence="14">
    <location>
        <begin position="228"/>
        <end position="248"/>
    </location>
</feature>
<comment type="caution">
    <text evidence="17">The sequence shown here is derived from an EMBL/GenBank/DDBJ whole genome shotgun (WGS) entry which is preliminary data.</text>
</comment>
<keyword evidence="18" id="KW-1185">Reference proteome</keyword>
<protein>
    <recommendedName>
        <fullName evidence="14">Dolichyl-phosphate-mannose--protein mannosyltransferase</fullName>
        <ecNumber evidence="14">2.4.1.109</ecNumber>
    </recommendedName>
</protein>
<dbReference type="CDD" id="cd23285">
    <property type="entry name" value="beta-trefoil_MIR_PMT4-like"/>
    <property type="match status" value="1"/>
</dbReference>
<keyword evidence="7" id="KW-0677">Repeat</keyword>
<reference evidence="17" key="1">
    <citation type="submission" date="2020-04" db="EMBL/GenBank/DDBJ databases">
        <title>Analysis of mating type loci in Filobasidium floriforme.</title>
        <authorList>
            <person name="Nowrousian M."/>
        </authorList>
    </citation>
    <scope>NUCLEOTIDE SEQUENCE</scope>
    <source>
        <strain evidence="17">CBS 6242</strain>
    </source>
</reference>
<name>A0A8K0NPX3_9TREE</name>